<dbReference type="CDD" id="cd05243">
    <property type="entry name" value="SDR_a5"/>
    <property type="match status" value="1"/>
</dbReference>
<feature type="region of interest" description="Disordered" evidence="1">
    <location>
        <begin position="108"/>
        <end position="127"/>
    </location>
</feature>
<dbReference type="Pfam" id="PF13460">
    <property type="entry name" value="NAD_binding_10"/>
    <property type="match status" value="1"/>
</dbReference>
<accession>A0A8T0H9X1</accession>
<dbReference type="PANTHER" id="PTHR15020">
    <property type="entry name" value="FLAVIN REDUCTASE-RELATED"/>
    <property type="match status" value="1"/>
</dbReference>
<feature type="compositionally biased region" description="Basic and acidic residues" evidence="1">
    <location>
        <begin position="335"/>
        <end position="345"/>
    </location>
</feature>
<dbReference type="Proteomes" id="UP000822688">
    <property type="component" value="Chromosome 7"/>
</dbReference>
<protein>
    <recommendedName>
        <fullName evidence="3">NAD(P)-binding domain-containing protein</fullName>
    </recommendedName>
</protein>
<dbReference type="AlphaFoldDB" id="A0A8T0H9X1"/>
<keyword evidence="5" id="KW-1185">Reference proteome</keyword>
<evidence type="ECO:0000313" key="5">
    <source>
        <dbReference type="Proteomes" id="UP000822688"/>
    </source>
</evidence>
<feature type="chain" id="PRO_5035908589" description="NAD(P)-binding domain-containing protein" evidence="2">
    <location>
        <begin position="23"/>
        <end position="671"/>
    </location>
</feature>
<sequence>MSMAVVCAHLNVLGASVVATEAKSCSSCNVASPSAGFFLRQQRTTGARSGYRSLVCRASAGGQRRDNEKRRARNNPEPTPSKPDASANIDEKLNAINDDTEYDYEDGFVEADGNDFDGEEDEEEEDYEEVRIPLPADEAAVLDPAIARASYVGDKYEAGSEKGLGDRAADTAGAVADAAGVRRDDPNARRAQKTGKRVGDNLEDIGQEGQESAKAVSDSARDTADASGKRLQKAGRRVGQNLDEARKAGQSGEAGRAVDEIQEGVEEAGKTAQDLAGIAQENAEDAGKRLREAGSNIGDDLQNVGKEGQKVLERGAGAVSEQAREASKELGQQVEKTEQNAERAVRSSLRRAQESAERVQEPIEKAVNASINAAAAIGDEVFKLGDSIIEAVEEVTGMSGPDRSSFRPRQASKKSDDADDSEDLVGGKYRPAGKSVVRRYQGVKEDGDDSEEQSQGEGEGGAFSELTVLVAGATGATGRLIVQDLVGKGATVRALVRNVYRARNLKQLQGAELFEGDLYNYESVKEAVSGCNAVICAVGARGLPFDILQAYRTEYEGVLNLISATKNQGDVKKFVLMTTIGVNYLQVVPLLYWKRQAELFLQRSGLDYTIVRPAGLTGDRGSDRVELRPADSLFMGGISRKKVAEVCVTALVTPSATDKTVEVSIRKYLSN</sequence>
<proteinExistence type="predicted"/>
<dbReference type="PANTHER" id="PTHR15020:SF42">
    <property type="entry name" value="NAD(P)-BINDING DOMAIN-CONTAINING PROTEIN"/>
    <property type="match status" value="1"/>
</dbReference>
<dbReference type="SUPFAM" id="SSF51735">
    <property type="entry name" value="NAD(P)-binding Rossmann-fold domains"/>
    <property type="match status" value="1"/>
</dbReference>
<evidence type="ECO:0000256" key="2">
    <source>
        <dbReference type="SAM" id="SignalP"/>
    </source>
</evidence>
<dbReference type="EMBL" id="CM026428">
    <property type="protein sequence ID" value="KAG0565902.1"/>
    <property type="molecule type" value="Genomic_DNA"/>
</dbReference>
<feature type="compositionally biased region" description="Basic and acidic residues" evidence="1">
    <location>
        <begin position="219"/>
        <end position="228"/>
    </location>
</feature>
<dbReference type="InterPro" id="IPR036291">
    <property type="entry name" value="NAD(P)-bd_dom_sf"/>
</dbReference>
<name>A0A8T0H9X1_CERPU</name>
<feature type="region of interest" description="Disordered" evidence="1">
    <location>
        <begin position="395"/>
        <end position="460"/>
    </location>
</feature>
<dbReference type="Gene3D" id="3.40.50.720">
    <property type="entry name" value="NAD(P)-binding Rossmann-like Domain"/>
    <property type="match status" value="1"/>
</dbReference>
<comment type="caution">
    <text evidence="4">The sequence shown here is derived from an EMBL/GenBank/DDBJ whole genome shotgun (WGS) entry which is preliminary data.</text>
</comment>
<dbReference type="InterPro" id="IPR016040">
    <property type="entry name" value="NAD(P)-bd_dom"/>
</dbReference>
<organism evidence="4 5">
    <name type="scientific">Ceratodon purpureus</name>
    <name type="common">Fire moss</name>
    <name type="synonym">Dicranum purpureum</name>
    <dbReference type="NCBI Taxonomy" id="3225"/>
    <lineage>
        <taxon>Eukaryota</taxon>
        <taxon>Viridiplantae</taxon>
        <taxon>Streptophyta</taxon>
        <taxon>Embryophyta</taxon>
        <taxon>Bryophyta</taxon>
        <taxon>Bryophytina</taxon>
        <taxon>Bryopsida</taxon>
        <taxon>Dicranidae</taxon>
        <taxon>Pseudoditrichales</taxon>
        <taxon>Ditrichaceae</taxon>
        <taxon>Ceratodon</taxon>
    </lineage>
</organism>
<feature type="region of interest" description="Disordered" evidence="1">
    <location>
        <begin position="58"/>
        <end position="89"/>
    </location>
</feature>
<gene>
    <name evidence="4" type="ORF">KC19_7G022400</name>
</gene>
<evidence type="ECO:0000256" key="1">
    <source>
        <dbReference type="SAM" id="MobiDB-lite"/>
    </source>
</evidence>
<evidence type="ECO:0000259" key="3">
    <source>
        <dbReference type="Pfam" id="PF13460"/>
    </source>
</evidence>
<feature type="signal peptide" evidence="2">
    <location>
        <begin position="1"/>
        <end position="22"/>
    </location>
</feature>
<reference evidence="4" key="1">
    <citation type="submission" date="2020-06" db="EMBL/GenBank/DDBJ databases">
        <title>WGS assembly of Ceratodon purpureus strain R40.</title>
        <authorList>
            <person name="Carey S.B."/>
            <person name="Jenkins J."/>
            <person name="Shu S."/>
            <person name="Lovell J.T."/>
            <person name="Sreedasyam A."/>
            <person name="Maumus F."/>
            <person name="Tiley G.P."/>
            <person name="Fernandez-Pozo N."/>
            <person name="Barry K."/>
            <person name="Chen C."/>
            <person name="Wang M."/>
            <person name="Lipzen A."/>
            <person name="Daum C."/>
            <person name="Saski C.A."/>
            <person name="Payton A.C."/>
            <person name="Mcbreen J.C."/>
            <person name="Conrad R.E."/>
            <person name="Kollar L.M."/>
            <person name="Olsson S."/>
            <person name="Huttunen S."/>
            <person name="Landis J.B."/>
            <person name="Wickett N.J."/>
            <person name="Johnson M.G."/>
            <person name="Rensing S.A."/>
            <person name="Grimwood J."/>
            <person name="Schmutz J."/>
            <person name="Mcdaniel S.F."/>
        </authorList>
    </citation>
    <scope>NUCLEOTIDE SEQUENCE</scope>
    <source>
        <strain evidence="4">R40</strain>
    </source>
</reference>
<feature type="region of interest" description="Disordered" evidence="1">
    <location>
        <begin position="176"/>
        <end position="271"/>
    </location>
</feature>
<keyword evidence="2" id="KW-0732">Signal</keyword>
<feature type="domain" description="NAD(P)-binding" evidence="3">
    <location>
        <begin position="472"/>
        <end position="653"/>
    </location>
</feature>
<evidence type="ECO:0000313" key="4">
    <source>
        <dbReference type="EMBL" id="KAG0565902.1"/>
    </source>
</evidence>
<feature type="region of interest" description="Disordered" evidence="1">
    <location>
        <begin position="315"/>
        <end position="345"/>
    </location>
</feature>